<reference evidence="4" key="1">
    <citation type="journal article" date="2019" name="Int. J. Syst. Evol. Microbiol.">
        <title>The Global Catalogue of Microorganisms (GCM) 10K type strain sequencing project: providing services to taxonomists for standard genome sequencing and annotation.</title>
        <authorList>
            <consortium name="The Broad Institute Genomics Platform"/>
            <consortium name="The Broad Institute Genome Sequencing Center for Infectious Disease"/>
            <person name="Wu L."/>
            <person name="Ma J."/>
        </authorList>
    </citation>
    <scope>NUCLEOTIDE SEQUENCE [LARGE SCALE GENOMIC DNA]</scope>
    <source>
        <strain evidence="4">CECT 8551</strain>
    </source>
</reference>
<dbReference type="Pfam" id="PF13360">
    <property type="entry name" value="PQQ_2"/>
    <property type="match status" value="3"/>
</dbReference>
<protein>
    <submittedName>
        <fullName evidence="3">PQQ-binding-like beta-propeller repeat protein</fullName>
    </submittedName>
</protein>
<dbReference type="EMBL" id="JBHSAV010000017">
    <property type="protein sequence ID" value="MFC3975983.1"/>
    <property type="molecule type" value="Genomic_DNA"/>
</dbReference>
<dbReference type="InterPro" id="IPR029052">
    <property type="entry name" value="Metallo-depent_PP-like"/>
</dbReference>
<name>A0ABV8ELI5_9BACT</name>
<dbReference type="InterPro" id="IPR011047">
    <property type="entry name" value="Quinoprotein_ADH-like_sf"/>
</dbReference>
<evidence type="ECO:0000259" key="2">
    <source>
        <dbReference type="Pfam" id="PF13360"/>
    </source>
</evidence>
<dbReference type="InterPro" id="IPR002372">
    <property type="entry name" value="PQQ_rpt_dom"/>
</dbReference>
<keyword evidence="4" id="KW-1185">Reference proteome</keyword>
<dbReference type="SUPFAM" id="SSF56300">
    <property type="entry name" value="Metallo-dependent phosphatases"/>
    <property type="match status" value="1"/>
</dbReference>
<dbReference type="Gene3D" id="2.130.10.10">
    <property type="entry name" value="YVTN repeat-like/Quinoprotein amine dehydrogenase"/>
    <property type="match status" value="1"/>
</dbReference>
<dbReference type="Proteomes" id="UP001595766">
    <property type="component" value="Unassembled WGS sequence"/>
</dbReference>
<gene>
    <name evidence="3" type="ORF">ACFOUP_06320</name>
</gene>
<dbReference type="SMART" id="SM00564">
    <property type="entry name" value="PQQ"/>
    <property type="match status" value="6"/>
</dbReference>
<evidence type="ECO:0000313" key="4">
    <source>
        <dbReference type="Proteomes" id="UP001595766"/>
    </source>
</evidence>
<dbReference type="PANTHER" id="PTHR34512">
    <property type="entry name" value="CELL SURFACE PROTEIN"/>
    <property type="match status" value="1"/>
</dbReference>
<accession>A0ABV8ELI5</accession>
<proteinExistence type="predicted"/>
<evidence type="ECO:0000313" key="3">
    <source>
        <dbReference type="EMBL" id="MFC3975983.1"/>
    </source>
</evidence>
<dbReference type="PANTHER" id="PTHR34512:SF30">
    <property type="entry name" value="OUTER MEMBRANE PROTEIN ASSEMBLY FACTOR BAMB"/>
    <property type="match status" value="1"/>
</dbReference>
<organism evidence="3 4">
    <name type="scientific">Belliella kenyensis</name>
    <dbReference type="NCBI Taxonomy" id="1472724"/>
    <lineage>
        <taxon>Bacteria</taxon>
        <taxon>Pseudomonadati</taxon>
        <taxon>Bacteroidota</taxon>
        <taxon>Cytophagia</taxon>
        <taxon>Cytophagales</taxon>
        <taxon>Cyclobacteriaceae</taxon>
        <taxon>Belliella</taxon>
    </lineage>
</organism>
<dbReference type="InterPro" id="IPR018391">
    <property type="entry name" value="PQQ_b-propeller_rpt"/>
</dbReference>
<dbReference type="Pfam" id="PF00149">
    <property type="entry name" value="Metallophos"/>
    <property type="match status" value="1"/>
</dbReference>
<feature type="domain" description="Pyrrolo-quinoline quinone repeat" evidence="2">
    <location>
        <begin position="415"/>
        <end position="455"/>
    </location>
</feature>
<feature type="domain" description="Pyrrolo-quinoline quinone repeat" evidence="2">
    <location>
        <begin position="460"/>
        <end position="530"/>
    </location>
</feature>
<feature type="domain" description="Calcineurin-like phosphoesterase" evidence="1">
    <location>
        <begin position="26"/>
        <end position="203"/>
    </location>
</feature>
<feature type="domain" description="Pyrrolo-quinoline quinone repeat" evidence="2">
    <location>
        <begin position="315"/>
        <end position="413"/>
    </location>
</feature>
<evidence type="ECO:0000259" key="1">
    <source>
        <dbReference type="Pfam" id="PF00149"/>
    </source>
</evidence>
<dbReference type="InterPro" id="IPR015943">
    <property type="entry name" value="WD40/YVTN_repeat-like_dom_sf"/>
</dbReference>
<dbReference type="Gene3D" id="3.60.21.10">
    <property type="match status" value="1"/>
</dbReference>
<dbReference type="RefSeq" id="WP_241292982.1">
    <property type="nucleotide sequence ID" value="NZ_JAKZGR010000004.1"/>
</dbReference>
<dbReference type="InterPro" id="IPR004843">
    <property type="entry name" value="Calcineurin-like_PHP"/>
</dbReference>
<dbReference type="SUPFAM" id="SSF50998">
    <property type="entry name" value="Quinoprotein alcohol dehydrogenase-like"/>
    <property type="match status" value="2"/>
</dbReference>
<comment type="caution">
    <text evidence="3">The sequence shown here is derived from an EMBL/GenBank/DDBJ whole genome shotgun (WGS) entry which is preliminary data.</text>
</comment>
<sequence>MRIFPIKFALTILMIFLALGSYGQDFKFALVTDLHIGSPNGVAEEDLQRTVEDINKQTDLDFVLLTGDITEMGTEEEIATAKAIIVQLNIPYYIIPGNHDTGWSESGGVGFIQAFGDDKFVFEHKGYKFIGTSSGPYVRMSDGHIPRDAVVWMDSVLRATPTDQRIINVNHYPLDNALDNWYEATDRLKNYNTQFSVCGHGHNNKVYDFEGIPGVMSRSNLRAKDEVGGYQWISIESDTAYFQERNPGVGTKDSWHKIALGKREFDPNQVYIRPSFDINEKYPNVKKRWSYHSDANVISTPAYTDGKVIFGNAVGKIETLDKNTGEVIWSFETDGGIFSSPVISNDLVIMGSGDGNVYALEHASGNLVWKKSFEKAVLGSPELYGDAVLIGGSDGTFRSIDVNTGAENWTFEGISGPVVSKPLIYDNMIVFGAWDRHLYALNIETGVLLWKWDNGSPNRMYSPAMCIPVAHEGVIYIVAPDRFLTAIDSKSGKTLWRTNEATVRESIGISDDGSLIYGKTMNDDIVAFKTGESEAKLAWRMDCGFGYEHVPSMLIEKEGRVFFGTKSGVVYSIDPKSQEINWAHKVDNSMVNTVNVISGNSLIVATMDGKVELLEF</sequence>